<sequence>MNKAERLFNLVNLLHGRRTALTAQQMAEQMQVSVRTIYRDIQALVAAGVQIEGDAGVGYLLRPHSHLPPLMFSADEALALLLGSQMVRAFTEPQLAAAAQLAEQKIRAILPPSLQRQAEQQVYRIPVTEKDQPLRERHGLIRWACEQHFKINLSYSDHAGQASHRIIWPLGIIGLHGTWLLLAWCELRQDYRMFRFDRIIELSICEQTFQTAKGLNLQHYLSNILGIQN</sequence>
<gene>
    <name evidence="3" type="ORF">GM173_05995</name>
</gene>
<protein>
    <submittedName>
        <fullName evidence="3">WYL domain-containing protein</fullName>
    </submittedName>
</protein>
<dbReference type="RefSeq" id="WP_203570462.1">
    <property type="nucleotide sequence ID" value="NZ_WOFE01000002.1"/>
</dbReference>
<feature type="domain" description="WYL" evidence="2">
    <location>
        <begin position="140"/>
        <end position="202"/>
    </location>
</feature>
<dbReference type="SUPFAM" id="SSF46785">
    <property type="entry name" value="Winged helix' DNA-binding domain"/>
    <property type="match status" value="1"/>
</dbReference>
<proteinExistence type="predicted"/>
<dbReference type="InterPro" id="IPR036390">
    <property type="entry name" value="WH_DNA-bd_sf"/>
</dbReference>
<comment type="caution">
    <text evidence="3">The sequence shown here is derived from an EMBL/GenBank/DDBJ whole genome shotgun (WGS) entry which is preliminary data.</text>
</comment>
<dbReference type="InterPro" id="IPR013196">
    <property type="entry name" value="HTH_11"/>
</dbReference>
<dbReference type="Gene3D" id="1.10.10.10">
    <property type="entry name" value="Winged helix-like DNA-binding domain superfamily/Winged helix DNA-binding domain"/>
    <property type="match status" value="1"/>
</dbReference>
<dbReference type="Pfam" id="PF08279">
    <property type="entry name" value="HTH_11"/>
    <property type="match status" value="1"/>
</dbReference>
<dbReference type="InterPro" id="IPR051534">
    <property type="entry name" value="CBASS_pafABC_assoc_protein"/>
</dbReference>
<dbReference type="InterPro" id="IPR036388">
    <property type="entry name" value="WH-like_DNA-bd_sf"/>
</dbReference>
<evidence type="ECO:0000313" key="4">
    <source>
        <dbReference type="Proteomes" id="UP001195660"/>
    </source>
</evidence>
<reference evidence="3 4" key="1">
    <citation type="submission" date="2019-11" db="EMBL/GenBank/DDBJ databases">
        <title>Novel Deefgea species.</title>
        <authorList>
            <person name="Han J.-H."/>
        </authorList>
    </citation>
    <scope>NUCLEOTIDE SEQUENCE [LARGE SCALE GENOMIC DNA]</scope>
    <source>
        <strain evidence="3 4">LMG 24817</strain>
    </source>
</reference>
<accession>A0ABS2CAT1</accession>
<dbReference type="PANTHER" id="PTHR34580:SF3">
    <property type="entry name" value="PROTEIN PAFB"/>
    <property type="match status" value="1"/>
</dbReference>
<feature type="domain" description="Helix-turn-helix type 11" evidence="1">
    <location>
        <begin position="6"/>
        <end position="59"/>
    </location>
</feature>
<evidence type="ECO:0000259" key="2">
    <source>
        <dbReference type="Pfam" id="PF13280"/>
    </source>
</evidence>
<evidence type="ECO:0000259" key="1">
    <source>
        <dbReference type="Pfam" id="PF08279"/>
    </source>
</evidence>
<dbReference type="PROSITE" id="PS52050">
    <property type="entry name" value="WYL"/>
    <property type="match status" value="1"/>
</dbReference>
<keyword evidence="4" id="KW-1185">Reference proteome</keyword>
<dbReference type="InterPro" id="IPR026881">
    <property type="entry name" value="WYL_dom"/>
</dbReference>
<evidence type="ECO:0000313" key="3">
    <source>
        <dbReference type="EMBL" id="MBM5571132.1"/>
    </source>
</evidence>
<name>A0ABS2CAT1_9NEIS</name>
<dbReference type="Pfam" id="PF13280">
    <property type="entry name" value="WYL"/>
    <property type="match status" value="1"/>
</dbReference>
<dbReference type="PANTHER" id="PTHR34580">
    <property type="match status" value="1"/>
</dbReference>
<dbReference type="EMBL" id="WOFE01000002">
    <property type="protein sequence ID" value="MBM5571132.1"/>
    <property type="molecule type" value="Genomic_DNA"/>
</dbReference>
<organism evidence="3 4">
    <name type="scientific">Deefgea chitinilytica</name>
    <dbReference type="NCBI Taxonomy" id="570276"/>
    <lineage>
        <taxon>Bacteria</taxon>
        <taxon>Pseudomonadati</taxon>
        <taxon>Pseudomonadota</taxon>
        <taxon>Betaproteobacteria</taxon>
        <taxon>Neisseriales</taxon>
        <taxon>Chitinibacteraceae</taxon>
        <taxon>Deefgea</taxon>
    </lineage>
</organism>
<dbReference type="Proteomes" id="UP001195660">
    <property type="component" value="Unassembled WGS sequence"/>
</dbReference>